<dbReference type="InterPro" id="IPR004868">
    <property type="entry name" value="DNA-dir_DNA_pol_B_mt/vir"/>
</dbReference>
<dbReference type="GO" id="GO:0003887">
    <property type="term" value="F:DNA-directed DNA polymerase activity"/>
    <property type="evidence" value="ECO:0007669"/>
    <property type="project" value="UniProtKB-KW"/>
</dbReference>
<organism evidence="10 11">
    <name type="scientific">Rhynocoris fuscipes</name>
    <dbReference type="NCBI Taxonomy" id="488301"/>
    <lineage>
        <taxon>Eukaryota</taxon>
        <taxon>Metazoa</taxon>
        <taxon>Ecdysozoa</taxon>
        <taxon>Arthropoda</taxon>
        <taxon>Hexapoda</taxon>
        <taxon>Insecta</taxon>
        <taxon>Pterygota</taxon>
        <taxon>Neoptera</taxon>
        <taxon>Paraneoptera</taxon>
        <taxon>Hemiptera</taxon>
        <taxon>Heteroptera</taxon>
        <taxon>Panheteroptera</taxon>
        <taxon>Cimicomorpha</taxon>
        <taxon>Reduviidae</taxon>
        <taxon>Harpactorinae</taxon>
        <taxon>Harpactorini</taxon>
        <taxon>Rhynocoris</taxon>
    </lineage>
</organism>
<protein>
    <recommendedName>
        <fullName evidence="2">DNA-directed DNA polymerase</fullName>
        <ecNumber evidence="2">2.7.7.7</ecNumber>
    </recommendedName>
</protein>
<keyword evidence="4" id="KW-0548">Nucleotidyltransferase</keyword>
<dbReference type="Proteomes" id="UP001461498">
    <property type="component" value="Unassembled WGS sequence"/>
</dbReference>
<keyword evidence="6" id="KW-0239">DNA-directed DNA polymerase</keyword>
<comment type="similarity">
    <text evidence="1">Belongs to the DNA polymerase type-B family.</text>
</comment>
<dbReference type="InterPro" id="IPR012337">
    <property type="entry name" value="RNaseH-like_sf"/>
</dbReference>
<evidence type="ECO:0000256" key="5">
    <source>
        <dbReference type="ARBA" id="ARBA00022705"/>
    </source>
</evidence>
<proteinExistence type="inferred from homology"/>
<evidence type="ECO:0000256" key="8">
    <source>
        <dbReference type="ARBA" id="ARBA00049244"/>
    </source>
</evidence>
<evidence type="ECO:0000256" key="6">
    <source>
        <dbReference type="ARBA" id="ARBA00022932"/>
    </source>
</evidence>
<keyword evidence="5" id="KW-0235">DNA replication</keyword>
<sequence length="171" mass="19931">MSSPKFLPIFCHNLSGYDAHIIVKELGYDGKDIEVIPNLEEKYISFSKIINEKLMLRFLDSFRFMPSSLDSLSKNLTHFLETSKFIPSNLMHLVKRKGIFPYEYVSNWETLNETSYSRQVWDAFSCKTLGEYSDIYLKIDVPLLADVFENFRNVTINSHKLEPAHYFTLPG</sequence>
<keyword evidence="11" id="KW-1185">Reference proteome</keyword>
<evidence type="ECO:0000313" key="11">
    <source>
        <dbReference type="Proteomes" id="UP001461498"/>
    </source>
</evidence>
<dbReference type="GO" id="GO:0000166">
    <property type="term" value="F:nucleotide binding"/>
    <property type="evidence" value="ECO:0007669"/>
    <property type="project" value="InterPro"/>
</dbReference>
<comment type="catalytic activity">
    <reaction evidence="8">
        <text>DNA(n) + a 2'-deoxyribonucleoside 5'-triphosphate = DNA(n+1) + diphosphate</text>
        <dbReference type="Rhea" id="RHEA:22508"/>
        <dbReference type="Rhea" id="RHEA-COMP:17339"/>
        <dbReference type="Rhea" id="RHEA-COMP:17340"/>
        <dbReference type="ChEBI" id="CHEBI:33019"/>
        <dbReference type="ChEBI" id="CHEBI:61560"/>
        <dbReference type="ChEBI" id="CHEBI:173112"/>
        <dbReference type="EC" id="2.7.7.7"/>
    </reaction>
</comment>
<dbReference type="SUPFAM" id="SSF53098">
    <property type="entry name" value="Ribonuclease H-like"/>
    <property type="match status" value="1"/>
</dbReference>
<keyword evidence="7" id="KW-0238">DNA-binding</keyword>
<name>A0AAW1DMT4_9HEMI</name>
<dbReference type="EC" id="2.7.7.7" evidence="2"/>
<evidence type="ECO:0000256" key="7">
    <source>
        <dbReference type="ARBA" id="ARBA00023125"/>
    </source>
</evidence>
<keyword evidence="3" id="KW-0808">Transferase</keyword>
<evidence type="ECO:0000313" key="10">
    <source>
        <dbReference type="EMBL" id="KAK9512331.1"/>
    </source>
</evidence>
<evidence type="ECO:0000256" key="3">
    <source>
        <dbReference type="ARBA" id="ARBA00022679"/>
    </source>
</evidence>
<dbReference type="AlphaFoldDB" id="A0AAW1DMT4"/>
<dbReference type="PANTHER" id="PTHR31511">
    <property type="entry name" value="PROTEIN CBG23764"/>
    <property type="match status" value="1"/>
</dbReference>
<dbReference type="Pfam" id="PF03175">
    <property type="entry name" value="DNA_pol_B_2"/>
    <property type="match status" value="1"/>
</dbReference>
<dbReference type="GO" id="GO:0006260">
    <property type="term" value="P:DNA replication"/>
    <property type="evidence" value="ECO:0007669"/>
    <property type="project" value="UniProtKB-KW"/>
</dbReference>
<evidence type="ECO:0000256" key="2">
    <source>
        <dbReference type="ARBA" id="ARBA00012417"/>
    </source>
</evidence>
<evidence type="ECO:0000256" key="1">
    <source>
        <dbReference type="ARBA" id="ARBA00005755"/>
    </source>
</evidence>
<dbReference type="InterPro" id="IPR036397">
    <property type="entry name" value="RNaseH_sf"/>
</dbReference>
<accession>A0AAW1DMT4</accession>
<dbReference type="EMBL" id="JAPXFL010000001">
    <property type="protein sequence ID" value="KAK9512331.1"/>
    <property type="molecule type" value="Genomic_DNA"/>
</dbReference>
<evidence type="ECO:0000259" key="9">
    <source>
        <dbReference type="Pfam" id="PF03175"/>
    </source>
</evidence>
<dbReference type="GO" id="GO:0003677">
    <property type="term" value="F:DNA binding"/>
    <property type="evidence" value="ECO:0007669"/>
    <property type="project" value="UniProtKB-KW"/>
</dbReference>
<dbReference type="PANTHER" id="PTHR31511:SF12">
    <property type="entry name" value="RHO TERMINATION FACTOR N-TERMINAL DOMAIN-CONTAINING PROTEIN"/>
    <property type="match status" value="1"/>
</dbReference>
<gene>
    <name evidence="10" type="ORF">O3M35_000779</name>
</gene>
<reference evidence="10 11" key="1">
    <citation type="submission" date="2022-12" db="EMBL/GenBank/DDBJ databases">
        <title>Chromosome-level genome assembly of true bugs.</title>
        <authorList>
            <person name="Ma L."/>
            <person name="Li H."/>
        </authorList>
    </citation>
    <scope>NUCLEOTIDE SEQUENCE [LARGE SCALE GENOMIC DNA]</scope>
    <source>
        <strain evidence="10">Lab_2022b</strain>
    </source>
</reference>
<feature type="domain" description="DNA-directed DNA polymerase family B mitochondria/virus" evidence="9">
    <location>
        <begin position="9"/>
        <end position="158"/>
    </location>
</feature>
<comment type="caution">
    <text evidence="10">The sequence shown here is derived from an EMBL/GenBank/DDBJ whole genome shotgun (WGS) entry which is preliminary data.</text>
</comment>
<evidence type="ECO:0000256" key="4">
    <source>
        <dbReference type="ARBA" id="ARBA00022695"/>
    </source>
</evidence>
<dbReference type="Gene3D" id="3.30.420.10">
    <property type="entry name" value="Ribonuclease H-like superfamily/Ribonuclease H"/>
    <property type="match status" value="1"/>
</dbReference>